<evidence type="ECO:0000313" key="5">
    <source>
        <dbReference type="EMBL" id="MBA5761070.1"/>
    </source>
</evidence>
<reference evidence="5 6" key="1">
    <citation type="submission" date="2020-07" db="EMBL/GenBank/DDBJ databases">
        <title>Vibrio marinisediminis sp. nov., isolated from marine sediment.</title>
        <authorList>
            <person name="Ji X."/>
        </authorList>
    </citation>
    <scope>NUCLEOTIDE SEQUENCE [LARGE SCALE GENOMIC DNA]</scope>
    <source>
        <strain evidence="5 6">404</strain>
    </source>
</reference>
<dbReference type="GO" id="GO:0003700">
    <property type="term" value="F:DNA-binding transcription factor activity"/>
    <property type="evidence" value="ECO:0007669"/>
    <property type="project" value="InterPro"/>
</dbReference>
<dbReference type="Gene3D" id="1.10.10.60">
    <property type="entry name" value="Homeodomain-like"/>
    <property type="match status" value="1"/>
</dbReference>
<dbReference type="GO" id="GO:0005829">
    <property type="term" value="C:cytosol"/>
    <property type="evidence" value="ECO:0007669"/>
    <property type="project" value="TreeGrafter"/>
</dbReference>
<dbReference type="RefSeq" id="WP_182105942.1">
    <property type="nucleotide sequence ID" value="NZ_JACFYF010000001.1"/>
</dbReference>
<name>A0A7W2FMZ6_9VIBR</name>
<dbReference type="SMART" id="SM00342">
    <property type="entry name" value="HTH_ARAC"/>
    <property type="match status" value="1"/>
</dbReference>
<organism evidence="5 6">
    <name type="scientific">Vibrio marinisediminis</name>
    <dbReference type="NCBI Taxonomy" id="2758441"/>
    <lineage>
        <taxon>Bacteria</taxon>
        <taxon>Pseudomonadati</taxon>
        <taxon>Pseudomonadota</taxon>
        <taxon>Gammaproteobacteria</taxon>
        <taxon>Vibrionales</taxon>
        <taxon>Vibrionaceae</taxon>
        <taxon>Vibrio</taxon>
    </lineage>
</organism>
<keyword evidence="3" id="KW-0804">Transcription</keyword>
<evidence type="ECO:0000256" key="1">
    <source>
        <dbReference type="ARBA" id="ARBA00023015"/>
    </source>
</evidence>
<accession>A0A7W2FMZ6</accession>
<dbReference type="Proteomes" id="UP000571701">
    <property type="component" value="Unassembled WGS sequence"/>
</dbReference>
<evidence type="ECO:0000256" key="2">
    <source>
        <dbReference type="ARBA" id="ARBA00023125"/>
    </source>
</evidence>
<dbReference type="PANTHER" id="PTHR47894">
    <property type="entry name" value="HTH-TYPE TRANSCRIPTIONAL REGULATOR GADX"/>
    <property type="match status" value="1"/>
</dbReference>
<evidence type="ECO:0000313" key="6">
    <source>
        <dbReference type="Proteomes" id="UP000571701"/>
    </source>
</evidence>
<dbReference type="SUPFAM" id="SSF46689">
    <property type="entry name" value="Homeodomain-like"/>
    <property type="match status" value="1"/>
</dbReference>
<dbReference type="GO" id="GO:0000976">
    <property type="term" value="F:transcription cis-regulatory region binding"/>
    <property type="evidence" value="ECO:0007669"/>
    <property type="project" value="TreeGrafter"/>
</dbReference>
<proteinExistence type="predicted"/>
<sequence length="338" mass="38671">MATDYSTQLPIFWFNILDSAIQDKIENSADIWGGDIQYAALCAADSISVYQVELAVTQYYQRYGADLVDLLNRAGDAFDELEIGAPVLAILTAPTLGSFCDLLCRYSVHIHPLLKIFSRETEKGELELWVVTHEFADEITLAIHLSLGLYLSVILKLIRRYLKAPKLCLPVHINKITIGEEVTAVFEQVFNIELKQGYPARYFLFSKELIDKVHRQTNPELHEQLKILAEKQTTNTLENSIIFKVNDVFKRKQVTDITLEKVALELYMSARTLNRKLQQQGVSFRRLYDKYRLEQSLKMLNQQNASVTHIAHEMGFSDSSAFSRAFKRWTGDSPKKIG</sequence>
<dbReference type="PROSITE" id="PS01124">
    <property type="entry name" value="HTH_ARAC_FAMILY_2"/>
    <property type="match status" value="1"/>
</dbReference>
<dbReference type="PRINTS" id="PR00032">
    <property type="entry name" value="HTHARAC"/>
</dbReference>
<comment type="caution">
    <text evidence="5">The sequence shown here is derived from an EMBL/GenBank/DDBJ whole genome shotgun (WGS) entry which is preliminary data.</text>
</comment>
<dbReference type="Pfam" id="PF12833">
    <property type="entry name" value="HTH_18"/>
    <property type="match status" value="1"/>
</dbReference>
<evidence type="ECO:0000256" key="3">
    <source>
        <dbReference type="ARBA" id="ARBA00023163"/>
    </source>
</evidence>
<dbReference type="PANTHER" id="PTHR47894:SF1">
    <property type="entry name" value="HTH-TYPE TRANSCRIPTIONAL REGULATOR VQSM"/>
    <property type="match status" value="1"/>
</dbReference>
<evidence type="ECO:0000259" key="4">
    <source>
        <dbReference type="PROSITE" id="PS01124"/>
    </source>
</evidence>
<dbReference type="EMBL" id="JACFYF010000001">
    <property type="protein sequence ID" value="MBA5761070.1"/>
    <property type="molecule type" value="Genomic_DNA"/>
</dbReference>
<dbReference type="InterPro" id="IPR009057">
    <property type="entry name" value="Homeodomain-like_sf"/>
</dbReference>
<dbReference type="InterPro" id="IPR020449">
    <property type="entry name" value="Tscrpt_reg_AraC-type_HTH"/>
</dbReference>
<gene>
    <name evidence="5" type="ORF">H2O73_01845</name>
</gene>
<keyword evidence="2" id="KW-0238">DNA-binding</keyword>
<dbReference type="AlphaFoldDB" id="A0A7W2FMZ6"/>
<dbReference type="InterPro" id="IPR018060">
    <property type="entry name" value="HTH_AraC"/>
</dbReference>
<keyword evidence="1" id="KW-0805">Transcription regulation</keyword>
<feature type="domain" description="HTH araC/xylS-type" evidence="4">
    <location>
        <begin position="239"/>
        <end position="338"/>
    </location>
</feature>
<protein>
    <submittedName>
        <fullName evidence="5">Helix-turn-helix transcriptional regulator</fullName>
    </submittedName>
</protein>
<keyword evidence="6" id="KW-1185">Reference proteome</keyword>